<organism evidence="1 2">
    <name type="scientific">Candidatus Venteria ishoeyi</name>
    <dbReference type="NCBI Taxonomy" id="1899563"/>
    <lineage>
        <taxon>Bacteria</taxon>
        <taxon>Pseudomonadati</taxon>
        <taxon>Pseudomonadota</taxon>
        <taxon>Gammaproteobacteria</taxon>
        <taxon>Thiotrichales</taxon>
        <taxon>Thiotrichaceae</taxon>
        <taxon>Venteria</taxon>
    </lineage>
</organism>
<proteinExistence type="predicted"/>
<dbReference type="RefSeq" id="WP_103919603.1">
    <property type="nucleotide sequence ID" value="NZ_FMSV02000376.1"/>
</dbReference>
<dbReference type="EMBL" id="FMSV02000376">
    <property type="protein sequence ID" value="SEH05709.1"/>
    <property type="molecule type" value="Genomic_DNA"/>
</dbReference>
<name>A0A1H6F8S6_9GAMM</name>
<accession>A0A1H6F8S6</accession>
<sequence>MENQEESHTTIVKSLQAITGEIAALKKAGVEIDEGQLLSVLDLVDSGLQQVLKHMEDNAENQDKPT</sequence>
<keyword evidence="2" id="KW-1185">Reference proteome</keyword>
<protein>
    <submittedName>
        <fullName evidence="1">Uncharacterized protein</fullName>
    </submittedName>
</protein>
<dbReference type="Proteomes" id="UP000236724">
    <property type="component" value="Unassembled WGS sequence"/>
</dbReference>
<gene>
    <name evidence="1" type="ORF">MBHS_01564</name>
</gene>
<dbReference type="AlphaFoldDB" id="A0A1H6F8S6"/>
<reference evidence="1 2" key="1">
    <citation type="submission" date="2016-10" db="EMBL/GenBank/DDBJ databases">
        <authorList>
            <person name="de Groot N.N."/>
        </authorList>
    </citation>
    <scope>NUCLEOTIDE SEQUENCE [LARGE SCALE GENOMIC DNA]</scope>
    <source>
        <strain evidence="1">MBHS1</strain>
    </source>
</reference>
<evidence type="ECO:0000313" key="2">
    <source>
        <dbReference type="Proteomes" id="UP000236724"/>
    </source>
</evidence>
<evidence type="ECO:0000313" key="1">
    <source>
        <dbReference type="EMBL" id="SEH05709.1"/>
    </source>
</evidence>